<dbReference type="SUPFAM" id="SSF55620">
    <property type="entry name" value="Tetrahydrobiopterin biosynthesis enzymes-like"/>
    <property type="match status" value="1"/>
</dbReference>
<dbReference type="CDD" id="cd00483">
    <property type="entry name" value="HPPK"/>
    <property type="match status" value="1"/>
</dbReference>
<dbReference type="EMBL" id="ATAX01000036">
    <property type="protein sequence ID" value="EWM52291.1"/>
    <property type="molecule type" value="Genomic_DNA"/>
</dbReference>
<protein>
    <recommendedName>
        <fullName evidence="9">Bifunctional folate synthesis protein</fullName>
    </recommendedName>
    <domain>
        <recommendedName>
            <fullName evidence="9">Dihydroneopterin aldolase</fullName>
            <shortName evidence="9">DHNA</shortName>
            <ecNumber evidence="9">4.1.2.25</ecNumber>
        </recommendedName>
        <alternativeName>
            <fullName evidence="9">7,8-dihydroneopterin aldolase</fullName>
        </alternativeName>
    </domain>
    <domain>
        <recommendedName>
            <fullName evidence="9">2-amino-4-hydroxy-6-hydroxymethyldihydropteridine pyrophosphokinase</fullName>
            <ecNumber evidence="9">2.7.6.3</ecNumber>
        </recommendedName>
        <alternativeName>
            <fullName evidence="9">6-hydroxymethyl-7,8-dihydropterin pyrophosphokinase</fullName>
            <shortName evidence="9">PPPK</shortName>
        </alternativeName>
        <alternativeName>
            <fullName evidence="9">7,8-dihydro-6-hydroxymethylpterin pyrophosphokinase</fullName>
            <shortName evidence="9">HPPK</shortName>
        </alternativeName>
    </domain>
</protein>
<dbReference type="Pfam" id="PF01288">
    <property type="entry name" value="HPPK"/>
    <property type="match status" value="1"/>
</dbReference>
<evidence type="ECO:0000256" key="2">
    <source>
        <dbReference type="ARBA" id="ARBA00005051"/>
    </source>
</evidence>
<sequence>MDKICIDELKIFAHHGVFEHENINGQNFYVNAVLYVDTEKAGMTDCLDCSVDYSRVCGLIEKVMTENTFMLIETAAQKTAEAILLEYSLIDSVDIEVRKPEAPIDMDFGSVSVKIHRGWHDVLVALGSNMGDSRAYIENGIRALEECPQNKELKRSELIVTKPYGYTDQDDFLNGAVRFRTMLSPNGLLELLHGIENKAGRTREIHWGPRTLDLDIIFYDHEVTDEDDLIIPHADMQNRRFVLAPAAELMPNYRHPVLGKTVAQLLAELKEDD</sequence>
<dbReference type="PROSITE" id="PS00794">
    <property type="entry name" value="HPPK"/>
    <property type="match status" value="1"/>
</dbReference>
<name>W7UB47_RUMFL</name>
<dbReference type="Proteomes" id="UP000019365">
    <property type="component" value="Unassembled WGS sequence"/>
</dbReference>
<dbReference type="CDD" id="cd00534">
    <property type="entry name" value="DHNA_DHNTPE"/>
    <property type="match status" value="1"/>
</dbReference>
<dbReference type="GO" id="GO:0003848">
    <property type="term" value="F:2-amino-4-hydroxy-6-hydroxymethyldihydropteridine diphosphokinase activity"/>
    <property type="evidence" value="ECO:0007669"/>
    <property type="project" value="UniProtKB-EC"/>
</dbReference>
<dbReference type="GO" id="GO:0004150">
    <property type="term" value="F:dihydroneopterin aldolase activity"/>
    <property type="evidence" value="ECO:0007669"/>
    <property type="project" value="UniProtKB-UniRule"/>
</dbReference>
<dbReference type="eggNOG" id="COG1539">
    <property type="taxonomic scope" value="Bacteria"/>
</dbReference>
<dbReference type="NCBIfam" id="TIGR01498">
    <property type="entry name" value="folK"/>
    <property type="match status" value="1"/>
</dbReference>
<keyword evidence="6 11" id="KW-0418">Kinase</keyword>
<comment type="pathway">
    <text evidence="9">Cofactor biosynthesis; tetrahydrofolate biosynthesis; 2-amino-4-hydroxy-6-hydroxymethyl-7,8-dihydropteridine diphosphate from 7,8-dihydroneopterin triphosphate: step 3/4.</text>
</comment>
<comment type="catalytic activity">
    <reaction evidence="9">
        <text>7,8-dihydroneopterin = 6-hydroxymethyl-7,8-dihydropterin + glycolaldehyde</text>
        <dbReference type="Rhea" id="RHEA:10540"/>
        <dbReference type="ChEBI" id="CHEBI:17001"/>
        <dbReference type="ChEBI" id="CHEBI:17071"/>
        <dbReference type="ChEBI" id="CHEBI:44841"/>
        <dbReference type="EC" id="4.1.2.25"/>
    </reaction>
</comment>
<gene>
    <name evidence="11" type="ORF">RF007C_13135</name>
</gene>
<dbReference type="InterPro" id="IPR043133">
    <property type="entry name" value="GTP-CH-I_C/QueF"/>
</dbReference>
<reference evidence="11 12" key="1">
    <citation type="journal article" date="2014" name="PLoS ONE">
        <title>Rumen cellulosomics: divergent fiber-degrading strategies revealed by comparative genome-wide analysis of six ruminococcal strains.</title>
        <authorList>
            <person name="Dassa B."/>
            <person name="Borovok I."/>
            <person name="Ruimy-Israeli V."/>
            <person name="Lamed R."/>
            <person name="Flint H.J."/>
            <person name="Duncan S.H."/>
            <person name="Henrissat B."/>
            <person name="Coutinho P."/>
            <person name="Morrison M."/>
            <person name="Mosoni P."/>
            <person name="Yeoman C.J."/>
            <person name="White B.A."/>
            <person name="Bayer E.A."/>
        </authorList>
    </citation>
    <scope>NUCLEOTIDE SEQUENCE [LARGE SCALE GENOMIC DNA]</scope>
    <source>
        <strain evidence="11 12">007c</strain>
    </source>
</reference>
<dbReference type="SUPFAM" id="SSF55083">
    <property type="entry name" value="6-hydroxymethyl-7,8-dihydropterin pyrophosphokinase, HPPK"/>
    <property type="match status" value="1"/>
</dbReference>
<dbReference type="RefSeq" id="WP_019680523.1">
    <property type="nucleotide sequence ID" value="NZ_ATAX01000036.1"/>
</dbReference>
<dbReference type="EC" id="4.1.2.25" evidence="9"/>
<dbReference type="GO" id="GO:0046654">
    <property type="term" value="P:tetrahydrofolate biosynthetic process"/>
    <property type="evidence" value="ECO:0007669"/>
    <property type="project" value="UniProtKB-UniRule"/>
</dbReference>
<dbReference type="UniPathway" id="UPA00077">
    <property type="reaction ID" value="UER00154"/>
</dbReference>
<dbReference type="GO" id="GO:0046656">
    <property type="term" value="P:folic acid biosynthetic process"/>
    <property type="evidence" value="ECO:0007669"/>
    <property type="project" value="UniProtKB-UniRule"/>
</dbReference>
<dbReference type="eggNOG" id="COG0801">
    <property type="taxonomic scope" value="Bacteria"/>
</dbReference>
<dbReference type="AlphaFoldDB" id="W7UB47"/>
<evidence type="ECO:0000313" key="11">
    <source>
        <dbReference type="EMBL" id="EWM52291.1"/>
    </source>
</evidence>
<evidence type="ECO:0000256" key="5">
    <source>
        <dbReference type="ARBA" id="ARBA00022741"/>
    </source>
</evidence>
<dbReference type="Gene3D" id="3.30.70.560">
    <property type="entry name" value="7,8-Dihydro-6-hydroxymethylpterin-pyrophosphokinase HPPK"/>
    <property type="match status" value="1"/>
</dbReference>
<evidence type="ECO:0000256" key="4">
    <source>
        <dbReference type="ARBA" id="ARBA00022679"/>
    </source>
</evidence>
<comment type="function">
    <text evidence="9">Catalyzes the conversion of 7,8-dihydroneopterin to 6-hydroxymethyl-7,8-dihydropterin.</text>
</comment>
<proteinExistence type="inferred from homology"/>
<organism evidence="11 12">
    <name type="scientific">Ruminococcus flavefaciens 007c</name>
    <dbReference type="NCBI Taxonomy" id="1341157"/>
    <lineage>
        <taxon>Bacteria</taxon>
        <taxon>Bacillati</taxon>
        <taxon>Bacillota</taxon>
        <taxon>Clostridia</taxon>
        <taxon>Eubacteriales</taxon>
        <taxon>Oscillospiraceae</taxon>
        <taxon>Ruminococcus</taxon>
    </lineage>
</organism>
<dbReference type="InterPro" id="IPR006156">
    <property type="entry name" value="Dihydroneopterin_aldolase"/>
</dbReference>
<evidence type="ECO:0000256" key="7">
    <source>
        <dbReference type="ARBA" id="ARBA00022840"/>
    </source>
</evidence>
<comment type="similarity">
    <text evidence="9">Belongs to the DHNA family.</text>
</comment>
<comment type="caution">
    <text evidence="11">The sequence shown here is derived from an EMBL/GenBank/DDBJ whole genome shotgun (WGS) entry which is preliminary data.</text>
</comment>
<keyword evidence="8 9" id="KW-0289">Folate biosynthesis</keyword>
<dbReference type="InterPro" id="IPR000550">
    <property type="entry name" value="Hppk"/>
</dbReference>
<dbReference type="GO" id="GO:0005524">
    <property type="term" value="F:ATP binding"/>
    <property type="evidence" value="ECO:0007669"/>
    <property type="project" value="UniProtKB-KW"/>
</dbReference>
<comment type="similarity">
    <text evidence="3">In the N-terminal section; belongs to the DHNA family.</text>
</comment>
<dbReference type="InterPro" id="IPR035907">
    <property type="entry name" value="Hppk_sf"/>
</dbReference>
<keyword evidence="7" id="KW-0067">ATP-binding</keyword>
<dbReference type="SMART" id="SM00905">
    <property type="entry name" value="FolB"/>
    <property type="match status" value="1"/>
</dbReference>
<keyword evidence="4" id="KW-0808">Transferase</keyword>
<dbReference type="Gene3D" id="3.30.1130.10">
    <property type="match status" value="1"/>
</dbReference>
<dbReference type="Pfam" id="PF02152">
    <property type="entry name" value="FolB"/>
    <property type="match status" value="1"/>
</dbReference>
<evidence type="ECO:0000256" key="1">
    <source>
        <dbReference type="ARBA" id="ARBA00000198"/>
    </source>
</evidence>
<evidence type="ECO:0000313" key="12">
    <source>
        <dbReference type="Proteomes" id="UP000019365"/>
    </source>
</evidence>
<comment type="catalytic activity">
    <reaction evidence="1">
        <text>6-hydroxymethyl-7,8-dihydropterin + ATP = (7,8-dihydropterin-6-yl)methyl diphosphate + AMP + H(+)</text>
        <dbReference type="Rhea" id="RHEA:11412"/>
        <dbReference type="ChEBI" id="CHEBI:15378"/>
        <dbReference type="ChEBI" id="CHEBI:30616"/>
        <dbReference type="ChEBI" id="CHEBI:44841"/>
        <dbReference type="ChEBI" id="CHEBI:72950"/>
        <dbReference type="ChEBI" id="CHEBI:456215"/>
        <dbReference type="EC" id="2.7.6.3"/>
    </reaction>
</comment>
<dbReference type="InterPro" id="IPR006157">
    <property type="entry name" value="FolB_dom"/>
</dbReference>
<keyword evidence="12" id="KW-1185">Reference proteome</keyword>
<dbReference type="PATRIC" id="fig|1341157.4.peg.3064"/>
<keyword evidence="9" id="KW-0456">Lyase</keyword>
<evidence type="ECO:0000256" key="3">
    <source>
        <dbReference type="ARBA" id="ARBA00009640"/>
    </source>
</evidence>
<dbReference type="OrthoDB" id="9808041at2"/>
<dbReference type="EC" id="2.7.6.3" evidence="9"/>
<dbReference type="PANTHER" id="PTHR43071">
    <property type="entry name" value="2-AMINO-4-HYDROXY-6-HYDROXYMETHYLDIHYDROPTERIDINE PYROPHOSPHOKINASE"/>
    <property type="match status" value="1"/>
</dbReference>
<feature type="domain" description="7,8-dihydro-6-hydroxymethylpterin-pyrophosphokinase" evidence="10">
    <location>
        <begin position="206"/>
        <end position="217"/>
    </location>
</feature>
<evidence type="ECO:0000256" key="8">
    <source>
        <dbReference type="ARBA" id="ARBA00022909"/>
    </source>
</evidence>
<evidence type="ECO:0000259" key="10">
    <source>
        <dbReference type="PROSITE" id="PS00794"/>
    </source>
</evidence>
<evidence type="ECO:0000256" key="6">
    <source>
        <dbReference type="ARBA" id="ARBA00022777"/>
    </source>
</evidence>
<comment type="pathway">
    <text evidence="2">Cofactor biosynthesis; tetrahydrofolate biosynthesis; 2-amino-4-hydroxy-6-hydroxymethyl-7,8-dihydropteridine diphosphate from 7,8-dihydroneopterin triphosphate: step 4/4.</text>
</comment>
<keyword evidence="5" id="KW-0547">Nucleotide-binding</keyword>
<dbReference type="GO" id="GO:0016301">
    <property type="term" value="F:kinase activity"/>
    <property type="evidence" value="ECO:0007669"/>
    <property type="project" value="UniProtKB-KW"/>
</dbReference>
<dbReference type="PANTHER" id="PTHR43071:SF1">
    <property type="entry name" value="2-AMINO-4-HYDROXY-6-HYDROXYMETHYLDIHYDROPTERIDINE PYROPHOSPHOKINASE"/>
    <property type="match status" value="1"/>
</dbReference>
<accession>W7UB47</accession>
<dbReference type="NCBIfam" id="TIGR00525">
    <property type="entry name" value="folB"/>
    <property type="match status" value="1"/>
</dbReference>
<dbReference type="NCBIfam" id="TIGR00526">
    <property type="entry name" value="folB_dom"/>
    <property type="match status" value="1"/>
</dbReference>
<evidence type="ECO:0000256" key="9">
    <source>
        <dbReference type="RuleBase" id="RU362079"/>
    </source>
</evidence>